<dbReference type="KEGG" id="ang:An09g02600"/>
<dbReference type="GeneID" id="84591982"/>
<sequence length="105" mass="11611">MAYAQATQNERDQQVFSRGDLQICILDGIDLLTVKMTGGLIASVVLSELAREIQVLASRRYRTLCDSSASVLFGHYDNPSLCIASVKVGYTRSQEHPTHTLDRPV</sequence>
<dbReference type="RefSeq" id="XP_059601343.1">
    <property type="nucleotide sequence ID" value="XM_059749672.1"/>
</dbReference>
<name>A0AAJ8BPL4_ASPNG</name>
<gene>
    <name evidence="1" type="ORF">An09g02600</name>
</gene>
<dbReference type="AlphaFoldDB" id="A0AAJ8BPL4"/>
<reference evidence="1" key="2">
    <citation type="submission" date="2025-08" db="UniProtKB">
        <authorList>
            <consortium name="RefSeq"/>
        </authorList>
    </citation>
    <scope>IDENTIFICATION</scope>
</reference>
<proteinExistence type="predicted"/>
<organism evidence="1">
    <name type="scientific">Aspergillus niger</name>
    <dbReference type="NCBI Taxonomy" id="5061"/>
    <lineage>
        <taxon>Eukaryota</taxon>
        <taxon>Fungi</taxon>
        <taxon>Dikarya</taxon>
        <taxon>Ascomycota</taxon>
        <taxon>Pezizomycotina</taxon>
        <taxon>Eurotiomycetes</taxon>
        <taxon>Eurotiomycetidae</taxon>
        <taxon>Eurotiales</taxon>
        <taxon>Aspergillaceae</taxon>
        <taxon>Aspergillus</taxon>
        <taxon>Aspergillus subgen. Circumdati</taxon>
    </lineage>
</organism>
<protein>
    <submittedName>
        <fullName evidence="1">Uncharacterized protein</fullName>
    </submittedName>
</protein>
<reference evidence="1" key="1">
    <citation type="submission" date="2025-02" db="EMBL/GenBank/DDBJ databases">
        <authorList>
            <consortium name="NCBI Genome Project"/>
        </authorList>
    </citation>
    <scope>NUCLEOTIDE SEQUENCE</scope>
</reference>
<evidence type="ECO:0000313" key="1">
    <source>
        <dbReference type="RefSeq" id="XP_059601343.1"/>
    </source>
</evidence>
<dbReference type="VEuPathDB" id="FungiDB:An09g02600"/>
<accession>A0AAJ8BPL4</accession>